<evidence type="ECO:0000313" key="4">
    <source>
        <dbReference type="EMBL" id="MDO0824690.1"/>
    </source>
</evidence>
<sequence length="485" mass="53188">MASDLSIRILSTDEVEFLKEKIQTLLTTKGFKIEHPEVMEILKKAGAEVSESTGLVKLPKPLFEEALKQVPREFTLAGIDPKNDLKFPHPQGLFHTRTCTGGMFYPNESENGEYHHILIEEVAEWTRLVNSLENINFWSLPSTNPVGFPAETIDIHTLNTVLRNTTKHGWVQPYEADNIKYLIEMAAAVAGGKDKLRERPIISAICCSVPPLTYKYMDMNIIYECCKAGVPLQPCSLPAAGANVPITPSGIALMACAEVLAMILMAQIIAPGTPCVATPLLFEMDMLTTVTTQASMSTTMGRMMAMQLFSEGYGIPCHTYGTGTDSCTMDGQAGFEQASISHMVALAGASVLGGAGQIETAKAINPMQLIIDNDVFGLVKQLKGGSIVDEEAVDWADVIALAEHEGFVDKKHTFKHFRDGYRTKVFSRDSRTAWVGKGSKDIAARAKDQYQLIKGNYQPINLPKEVTEELDAIVKRADEELGKKN</sequence>
<name>A0ABT8QTQ4_9FIRM</name>
<reference evidence="4" key="1">
    <citation type="submission" date="2022-05" db="EMBL/GenBank/DDBJ databases">
        <title>Expanded diversity of anoxic marine methylotrophy in a Black Sea sulfate reducing microorganism.</title>
        <authorList>
            <person name="Fischer P.Q."/>
            <person name="Stams A.J.M."/>
            <person name="Villanueva L."/>
            <person name="Sousa D.Z."/>
        </authorList>
    </citation>
    <scope>NUCLEOTIDE SEQUENCE</scope>
    <source>
        <strain evidence="4">P130</strain>
    </source>
</reference>
<comment type="similarity">
    <text evidence="1">Belongs to the trimethylamine methyltransferase family.</text>
</comment>
<comment type="caution">
    <text evidence="4">The sequence shown here is derived from an EMBL/GenBank/DDBJ whole genome shotgun (WGS) entry which is preliminary data.</text>
</comment>
<dbReference type="RefSeq" id="WP_302049536.1">
    <property type="nucleotide sequence ID" value="NZ_JAMJEV010000016.1"/>
</dbReference>
<evidence type="ECO:0000256" key="1">
    <source>
        <dbReference type="ARBA" id="ARBA00007137"/>
    </source>
</evidence>
<dbReference type="EMBL" id="JAMJEV010000016">
    <property type="protein sequence ID" value="MDO0824690.1"/>
    <property type="molecule type" value="Genomic_DNA"/>
</dbReference>
<dbReference type="Gene3D" id="3.20.20.480">
    <property type="entry name" value="Trimethylamine methyltransferase-like"/>
    <property type="match status" value="1"/>
</dbReference>
<keyword evidence="2 4" id="KW-0489">Methyltransferase</keyword>
<organism evidence="4 5">
    <name type="scientific">Desulfosporosinus nitroreducens</name>
    <dbReference type="NCBI Taxonomy" id="2018668"/>
    <lineage>
        <taxon>Bacteria</taxon>
        <taxon>Bacillati</taxon>
        <taxon>Bacillota</taxon>
        <taxon>Clostridia</taxon>
        <taxon>Eubacteriales</taxon>
        <taxon>Desulfitobacteriaceae</taxon>
        <taxon>Desulfosporosinus</taxon>
    </lineage>
</organism>
<protein>
    <submittedName>
        <fullName evidence="4">Trimethylamine methyltransferase family protein</fullName>
    </submittedName>
</protein>
<dbReference type="GO" id="GO:0008168">
    <property type="term" value="F:methyltransferase activity"/>
    <property type="evidence" value="ECO:0007669"/>
    <property type="project" value="UniProtKB-KW"/>
</dbReference>
<dbReference type="InterPro" id="IPR038601">
    <property type="entry name" value="MttB-like_sf"/>
</dbReference>
<evidence type="ECO:0000256" key="2">
    <source>
        <dbReference type="ARBA" id="ARBA00022603"/>
    </source>
</evidence>
<evidence type="ECO:0000256" key="3">
    <source>
        <dbReference type="ARBA" id="ARBA00022679"/>
    </source>
</evidence>
<keyword evidence="5" id="KW-1185">Reference proteome</keyword>
<dbReference type="GO" id="GO:0032259">
    <property type="term" value="P:methylation"/>
    <property type="evidence" value="ECO:0007669"/>
    <property type="project" value="UniProtKB-KW"/>
</dbReference>
<dbReference type="Proteomes" id="UP001176021">
    <property type="component" value="Unassembled WGS sequence"/>
</dbReference>
<evidence type="ECO:0000313" key="5">
    <source>
        <dbReference type="Proteomes" id="UP001176021"/>
    </source>
</evidence>
<gene>
    <name evidence="4" type="ORF">M8H41_17805</name>
</gene>
<accession>A0ABT8QTQ4</accession>
<dbReference type="Pfam" id="PF06253">
    <property type="entry name" value="MTTB"/>
    <property type="match status" value="1"/>
</dbReference>
<proteinExistence type="inferred from homology"/>
<dbReference type="InterPro" id="IPR010426">
    <property type="entry name" value="MTTB_MeTrfase"/>
</dbReference>
<keyword evidence="3" id="KW-0808">Transferase</keyword>